<comment type="subcellular location">
    <subcellularLocation>
        <location evidence="1">Cell membrane</location>
        <topology evidence="1">Multi-pass membrane protein</topology>
    </subcellularLocation>
</comment>
<keyword evidence="7" id="KW-0843">Virulence</keyword>
<feature type="transmembrane region" description="Helical" evidence="11">
    <location>
        <begin position="962"/>
        <end position="985"/>
    </location>
</feature>
<feature type="region of interest" description="Disordered" evidence="10">
    <location>
        <begin position="298"/>
        <end position="368"/>
    </location>
</feature>
<evidence type="ECO:0000256" key="9">
    <source>
        <dbReference type="ARBA" id="ARBA00046722"/>
    </source>
</evidence>
<dbReference type="PANTHER" id="PTHR43077">
    <property type="entry name" value="TRANSPORT PERMEASE YVFS-RELATED"/>
    <property type="match status" value="1"/>
</dbReference>
<organism evidence="12 13">
    <name type="scientific">Streptococcus dentapri</name>
    <dbReference type="NCBI Taxonomy" id="573564"/>
    <lineage>
        <taxon>Bacteria</taxon>
        <taxon>Bacillati</taxon>
        <taxon>Bacillota</taxon>
        <taxon>Bacilli</taxon>
        <taxon>Lactobacillales</taxon>
        <taxon>Streptococcaceae</taxon>
        <taxon>Streptococcus</taxon>
    </lineage>
</organism>
<dbReference type="InterPro" id="IPR051328">
    <property type="entry name" value="T7SS_ABC-Transporter"/>
</dbReference>
<dbReference type="Gene3D" id="3.40.1710.10">
    <property type="entry name" value="abc type-2 transporter like domain"/>
    <property type="match status" value="1"/>
</dbReference>
<evidence type="ECO:0000256" key="7">
    <source>
        <dbReference type="ARBA" id="ARBA00023026"/>
    </source>
</evidence>
<dbReference type="InterPro" id="IPR023838">
    <property type="entry name" value="T7SS_EsaA"/>
</dbReference>
<gene>
    <name evidence="12" type="primary">esaA</name>
    <name evidence="12" type="ORF">ACFOSE_01685</name>
</gene>
<feature type="transmembrane region" description="Helical" evidence="11">
    <location>
        <begin position="12"/>
        <end position="32"/>
    </location>
</feature>
<evidence type="ECO:0000256" key="11">
    <source>
        <dbReference type="SAM" id="Phobius"/>
    </source>
</evidence>
<dbReference type="NCBIfam" id="TIGR03929">
    <property type="entry name" value="T7_esaA_Nterm"/>
    <property type="match status" value="1"/>
</dbReference>
<keyword evidence="13" id="KW-1185">Reference proteome</keyword>
<evidence type="ECO:0000256" key="8">
    <source>
        <dbReference type="ARBA" id="ARBA00023136"/>
    </source>
</evidence>
<comment type="caution">
    <text evidence="12">The sequence shown here is derived from an EMBL/GenBank/DDBJ whole genome shotgun (WGS) entry which is preliminary data.</text>
</comment>
<dbReference type="EMBL" id="JBHSAC010000014">
    <property type="protein sequence ID" value="MFC3931512.1"/>
    <property type="molecule type" value="Genomic_DNA"/>
</dbReference>
<dbReference type="Proteomes" id="UP001595901">
    <property type="component" value="Unassembled WGS sequence"/>
</dbReference>
<accession>A0ABV8CZP3</accession>
<keyword evidence="6 11" id="KW-1133">Transmembrane helix</keyword>
<evidence type="ECO:0000256" key="6">
    <source>
        <dbReference type="ARBA" id="ARBA00022989"/>
    </source>
</evidence>
<feature type="transmembrane region" description="Helical" evidence="11">
    <location>
        <begin position="856"/>
        <end position="875"/>
    </location>
</feature>
<feature type="transmembrane region" description="Helical" evidence="11">
    <location>
        <begin position="928"/>
        <end position="950"/>
    </location>
</feature>
<evidence type="ECO:0000256" key="4">
    <source>
        <dbReference type="ARBA" id="ARBA00022475"/>
    </source>
</evidence>
<reference evidence="13" key="1">
    <citation type="journal article" date="2019" name="Int. J. Syst. Evol. Microbiol.">
        <title>The Global Catalogue of Microorganisms (GCM) 10K type strain sequencing project: providing services to taxonomists for standard genome sequencing and annotation.</title>
        <authorList>
            <consortium name="The Broad Institute Genomics Platform"/>
            <consortium name="The Broad Institute Genome Sequencing Center for Infectious Disease"/>
            <person name="Wu L."/>
            <person name="Ma J."/>
        </authorList>
    </citation>
    <scope>NUCLEOTIDE SEQUENCE [LARGE SCALE GENOMIC DNA]</scope>
    <source>
        <strain evidence="13">CCUG 58728</strain>
    </source>
</reference>
<comment type="subunit">
    <text evidence="9">Homodimer. Interacts with EssB.</text>
</comment>
<feature type="compositionally biased region" description="Polar residues" evidence="10">
    <location>
        <begin position="354"/>
        <end position="368"/>
    </location>
</feature>
<evidence type="ECO:0000256" key="1">
    <source>
        <dbReference type="ARBA" id="ARBA00004651"/>
    </source>
</evidence>
<evidence type="ECO:0000256" key="5">
    <source>
        <dbReference type="ARBA" id="ARBA00022692"/>
    </source>
</evidence>
<feature type="transmembrane region" description="Helical" evidence="11">
    <location>
        <begin position="1014"/>
        <end position="1032"/>
    </location>
</feature>
<evidence type="ECO:0000256" key="10">
    <source>
        <dbReference type="SAM" id="MobiDB-lite"/>
    </source>
</evidence>
<comment type="similarity">
    <text evidence="2">Belongs to the EsaA family.</text>
</comment>
<evidence type="ECO:0000313" key="12">
    <source>
        <dbReference type="EMBL" id="MFC3931512.1"/>
    </source>
</evidence>
<keyword evidence="8 11" id="KW-0472">Membrane</keyword>
<sequence>MKKRVPKALKLIGNIVLIVALFFGTLGLNIWMQRVHKEEATAEANRLNIAVINEDRSVTDKKETYHLGDDYIKTLERDDSQNWTVTTRSTAESGLKSGRYQLAIYIPSNFSSKVLDINNVLVDKATVTYKINAKGSQQVEAKAKQAGDKIVSDLNSRLVNMYMASVLGNLYTAQQNAQAVSELQGKTIGSYQSTLYQPAINFENVFPSLTGFSNSSLQSSLSLSKAMSESAQKAEQDGVDTSDMMPTLASLIADYSQGDISSKEYTQGIMQMDSKALSNQLSAMTEALEKLEGDQAGVSSLLGTMPPEEVEGSASKAQDNSDQANNNDDGKYQSEGPQRQSADGVQEEADNSSDKGTQTYQESLKQASSQLDKLEKQLQSVKEKSGGQIVKSVEDVVKEELEKYYGKALKQVTVKDLLVKDDSLNQSLESYQTSLNNLVSQSVSGLPADKVADVAGDLKGVTDTDYSSQITQYADDAPASSYGYNAGDTAGLKANLSSAAQAVRGYDTEDVKASTEVKTETQASLSWDKDKVTIESWYVTKEDGSQTAPVSPDSPITVDLSQNNTFHYNIKANSEAQGSGVVSVKLGGVSVNQTEGKTIDVKDYAQKVETYTQAAQAVVAAYNNTGSLLKAYYPNGAGRSVTDDFLNQSAEDLLVGLLTPAISNALNTYSSDVDVSQALETLKESRVTLEAKLKDIISTNKEVETDIDNTLSLLKQLQPGDAGKVDEKAAKERSDKSSDLSKKLAKLISQSQSLKASAQSNAQAASSVSKTFDSFNKAAQKAQEDGKKLSADAEVLMTKFNQELSETNDFVKSFKDVLDNAYDNGVPNEALLEFLSSPVVSRSTSYKSRVTTAKPFPWVLLLAVISLFTAYLFATQDLIRRVKNQFAKGLFADTDPLNVGTLTALALVEGLALGIASAHFMALDRDLVPSWILIFILFSLVLLHGQYFVLRHLRSLGMGLVLYNLVSFIYFSNALGVSSGLTGWMQQLKRWNVLSLMEKTLAAYVDSITADGKLIILLLLAVVAVIALNMLVRFPWEDHSQEVSEKA</sequence>
<evidence type="ECO:0000256" key="2">
    <source>
        <dbReference type="ARBA" id="ARBA00008338"/>
    </source>
</evidence>
<keyword evidence="4" id="KW-1003">Cell membrane</keyword>
<keyword evidence="5 11" id="KW-0812">Transmembrane</keyword>
<evidence type="ECO:0000313" key="13">
    <source>
        <dbReference type="Proteomes" id="UP001595901"/>
    </source>
</evidence>
<dbReference type="RefSeq" id="WP_380429655.1">
    <property type="nucleotide sequence ID" value="NZ_JBHSAC010000014.1"/>
</dbReference>
<name>A0ABV8CZP3_9STRE</name>
<evidence type="ECO:0000256" key="3">
    <source>
        <dbReference type="ARBA" id="ARBA00020819"/>
    </source>
</evidence>
<dbReference type="PANTHER" id="PTHR43077:SF10">
    <property type="entry name" value="TRANSPORT PERMEASE PROTEIN"/>
    <property type="match status" value="1"/>
</dbReference>
<feature type="transmembrane region" description="Helical" evidence="11">
    <location>
        <begin position="896"/>
        <end position="922"/>
    </location>
</feature>
<proteinExistence type="inferred from homology"/>
<protein>
    <recommendedName>
        <fullName evidence="3">Type VII secretion system accessory factor EsaA</fullName>
    </recommendedName>
</protein>
<feature type="compositionally biased region" description="Low complexity" evidence="10">
    <location>
        <begin position="317"/>
        <end position="327"/>
    </location>
</feature>